<dbReference type="Proteomes" id="UP000034845">
    <property type="component" value="Unassembled WGS sequence"/>
</dbReference>
<organism evidence="1 2">
    <name type="scientific">Yanofskybacteria sp. (strain GW2011_GWA1_39_13)</name>
    <dbReference type="NCBI Taxonomy" id="1619019"/>
    <lineage>
        <taxon>Bacteria</taxon>
        <taxon>Candidatus Yanofskyibacteriota</taxon>
    </lineage>
</organism>
<reference evidence="1 2" key="1">
    <citation type="journal article" date="2015" name="Nature">
        <title>rRNA introns, odd ribosomes, and small enigmatic genomes across a large radiation of phyla.</title>
        <authorList>
            <person name="Brown C.T."/>
            <person name="Hug L.A."/>
            <person name="Thomas B.C."/>
            <person name="Sharon I."/>
            <person name="Castelle C.J."/>
            <person name="Singh A."/>
            <person name="Wilkins M.J."/>
            <person name="Williams K.H."/>
            <person name="Banfield J.F."/>
        </authorList>
    </citation>
    <scope>NUCLEOTIDE SEQUENCE [LARGE SCALE GENOMIC DNA]</scope>
    <source>
        <strain evidence="2">GW2011_GWA1_39_13</strain>
    </source>
</reference>
<gene>
    <name evidence="1" type="ORF">UT29_C0001G0116</name>
</gene>
<evidence type="ECO:0000313" key="1">
    <source>
        <dbReference type="EMBL" id="KKR02636.1"/>
    </source>
</evidence>
<comment type="caution">
    <text evidence="1">The sequence shown here is derived from an EMBL/GenBank/DDBJ whole genome shotgun (WGS) entry which is preliminary data.</text>
</comment>
<name>A0A0G0MQC3_YANXG</name>
<sequence>MGGGGLVVTCKNTNCESIFYILIGNFKSFYVRFTDKTGKCFTPKLETHPRKNIPAWGAREDKRSPKTGEFFTNPSQSEYRHGLCFICKDVCRLPIDIEWPMKNLFSVSFKTPCEEAAKRIQKIFEANGLCINTVGSGEEYPPSFYLINVSSCVAHKPNLLELQKVAREKGVINKKILSKIKALK</sequence>
<dbReference type="AlphaFoldDB" id="A0A0G0MQC3"/>
<proteinExistence type="predicted"/>
<dbReference type="EMBL" id="LBWF01000001">
    <property type="protein sequence ID" value="KKR02636.1"/>
    <property type="molecule type" value="Genomic_DNA"/>
</dbReference>
<evidence type="ECO:0000313" key="2">
    <source>
        <dbReference type="Proteomes" id="UP000034845"/>
    </source>
</evidence>
<accession>A0A0G0MQC3</accession>
<protein>
    <submittedName>
        <fullName evidence="1">Uncharacterized protein</fullName>
    </submittedName>
</protein>